<feature type="region of interest" description="Disordered" evidence="1">
    <location>
        <begin position="496"/>
        <end position="521"/>
    </location>
</feature>
<keyword evidence="2" id="KW-0812">Transmembrane</keyword>
<feature type="transmembrane region" description="Helical" evidence="2">
    <location>
        <begin position="174"/>
        <end position="196"/>
    </location>
</feature>
<feature type="compositionally biased region" description="Low complexity" evidence="1">
    <location>
        <begin position="29"/>
        <end position="38"/>
    </location>
</feature>
<comment type="caution">
    <text evidence="3">The sequence shown here is derived from an EMBL/GenBank/DDBJ whole genome shotgun (WGS) entry which is preliminary data.</text>
</comment>
<feature type="region of interest" description="Disordered" evidence="1">
    <location>
        <begin position="1"/>
        <end position="43"/>
    </location>
</feature>
<sequence length="521" mass="57130">MSNAQQQPSNDAAAEDKKDPKVLVRARTSSSSSSSLSLKTPRTARFAEATSVHSPIGPTAAGRSPFADLPSIMTPTTHCTPQPQPSDVGFGYMAQGEASKHASYAGVEVPLTPGSPLKSALRVPGTPARFANPLSPTFHEEQILEKHEASAEKENAKDLKVKTRVRMAKMVLRGTNFSCSLIVLSMLSATFSIFNATKHLPPRNNLPVWAMGQKKWPQITLLCIACVSLAMSIAIFYAYWRGGHRRAEKAAIYYTVFAVGFFTFSTVMWALGAAILHGSKANGHGQDMWGWACNDNKRRTLFQEDVHYALVCRLQNWSLVCCLIEIVVEVITITIYGIVFYRFYSKRRLHKSMDLRDRARSDLYLAQLRTQSAPNTPGFQPGKTPLSTSFPGHLHDDPIDAAENGEHYHPDTIQYAQKHLSFSQPKPFALQPPPIRVQHATPQVEQEGFEPAPTLNGHVPAAPGEQTYDAVPIPGAYVSPLASPLYQAQSMHFGQPGQAFSTEGMMHSPPHTPGLPKAGLH</sequence>
<reference evidence="3 4" key="1">
    <citation type="submission" date="2019-09" db="EMBL/GenBank/DDBJ databases">
        <title>The hologenome of the rock-dwelling lichen Lasallia pustulata.</title>
        <authorList>
            <person name="Greshake Tzovaras B."/>
            <person name="Segers F."/>
            <person name="Bicker A."/>
            <person name="Dal Grande F."/>
            <person name="Otte J."/>
            <person name="Hankeln T."/>
            <person name="Schmitt I."/>
            <person name="Ebersberger I."/>
        </authorList>
    </citation>
    <scope>NUCLEOTIDE SEQUENCE [LARGE SCALE GENOMIC DNA]</scope>
    <source>
        <strain evidence="3">A1-1</strain>
    </source>
</reference>
<dbReference type="OrthoDB" id="5420724at2759"/>
<dbReference type="PANTHER" id="PTHR42069:SF1">
    <property type="entry name" value="MARVEL DOMAIN-CONTAINING PROTEIN"/>
    <property type="match status" value="1"/>
</dbReference>
<name>A0A5M8PS36_9LECA</name>
<dbReference type="Proteomes" id="UP000324767">
    <property type="component" value="Unassembled WGS sequence"/>
</dbReference>
<protein>
    <submittedName>
        <fullName evidence="3">DNA-directed RNA polymerase II subunit RPB1</fullName>
    </submittedName>
</protein>
<dbReference type="AlphaFoldDB" id="A0A5M8PS36"/>
<keyword evidence="2" id="KW-0472">Membrane</keyword>
<keyword evidence="3" id="KW-0240">DNA-directed RNA polymerase</keyword>
<keyword evidence="3" id="KW-0804">Transcription</keyword>
<dbReference type="GO" id="GO:0000428">
    <property type="term" value="C:DNA-directed RNA polymerase complex"/>
    <property type="evidence" value="ECO:0007669"/>
    <property type="project" value="UniProtKB-KW"/>
</dbReference>
<feature type="compositionally biased region" description="Polar residues" evidence="1">
    <location>
        <begin position="1"/>
        <end position="10"/>
    </location>
</feature>
<accession>A0A5M8PS36</accession>
<keyword evidence="2" id="KW-1133">Transmembrane helix</keyword>
<feature type="transmembrane region" description="Helical" evidence="2">
    <location>
        <begin position="317"/>
        <end position="344"/>
    </location>
</feature>
<gene>
    <name evidence="3" type="ORF">FRX48_03960</name>
</gene>
<feature type="transmembrane region" description="Helical" evidence="2">
    <location>
        <begin position="216"/>
        <end position="240"/>
    </location>
</feature>
<feature type="transmembrane region" description="Helical" evidence="2">
    <location>
        <begin position="252"/>
        <end position="276"/>
    </location>
</feature>
<evidence type="ECO:0000313" key="4">
    <source>
        <dbReference type="Proteomes" id="UP000324767"/>
    </source>
</evidence>
<proteinExistence type="predicted"/>
<evidence type="ECO:0000313" key="3">
    <source>
        <dbReference type="EMBL" id="KAA6411810.1"/>
    </source>
</evidence>
<evidence type="ECO:0000256" key="2">
    <source>
        <dbReference type="SAM" id="Phobius"/>
    </source>
</evidence>
<feature type="compositionally biased region" description="Basic and acidic residues" evidence="1">
    <location>
        <begin position="393"/>
        <end position="406"/>
    </location>
</feature>
<dbReference type="PANTHER" id="PTHR42069">
    <property type="entry name" value="HYPHAL ANASTAMOSIS-8 PROTEIN"/>
    <property type="match status" value="1"/>
</dbReference>
<organism evidence="3 4">
    <name type="scientific">Lasallia pustulata</name>
    <dbReference type="NCBI Taxonomy" id="136370"/>
    <lineage>
        <taxon>Eukaryota</taxon>
        <taxon>Fungi</taxon>
        <taxon>Dikarya</taxon>
        <taxon>Ascomycota</taxon>
        <taxon>Pezizomycotina</taxon>
        <taxon>Lecanoromycetes</taxon>
        <taxon>OSLEUM clade</taxon>
        <taxon>Umbilicariomycetidae</taxon>
        <taxon>Umbilicariales</taxon>
        <taxon>Umbilicariaceae</taxon>
        <taxon>Lasallia</taxon>
    </lineage>
</organism>
<dbReference type="EMBL" id="VXIT01000006">
    <property type="protein sequence ID" value="KAA6411810.1"/>
    <property type="molecule type" value="Genomic_DNA"/>
</dbReference>
<evidence type="ECO:0000256" key="1">
    <source>
        <dbReference type="SAM" id="MobiDB-lite"/>
    </source>
</evidence>
<feature type="region of interest" description="Disordered" evidence="1">
    <location>
        <begin position="372"/>
        <end position="406"/>
    </location>
</feature>